<comment type="caution">
    <text evidence="2">The sequence shown here is derived from an EMBL/GenBank/DDBJ whole genome shotgun (WGS) entry which is preliminary data.</text>
</comment>
<protein>
    <recommendedName>
        <fullName evidence="4">DUF4157 domain-containing protein</fullName>
    </recommendedName>
</protein>
<dbReference type="EMBL" id="AGUD01000295">
    <property type="protein sequence ID" value="EHN09339.1"/>
    <property type="molecule type" value="Genomic_DNA"/>
</dbReference>
<name>H0EAL2_9ACTN</name>
<reference evidence="2 3" key="1">
    <citation type="journal article" date="2013" name="Biodegradation">
        <title>Quantitative proteomic analysis of ibuprofen-degrading Patulibacter sp. strain I11.</title>
        <authorList>
            <person name="Almeida B."/>
            <person name="Kjeldal H."/>
            <person name="Lolas I."/>
            <person name="Knudsen A.D."/>
            <person name="Carvalho G."/>
            <person name="Nielsen K.L."/>
            <person name="Barreto Crespo M.T."/>
            <person name="Stensballe A."/>
            <person name="Nielsen J.L."/>
        </authorList>
    </citation>
    <scope>NUCLEOTIDE SEQUENCE [LARGE SCALE GENOMIC DNA]</scope>
    <source>
        <strain evidence="2 3">I11</strain>
    </source>
</reference>
<feature type="region of interest" description="Disordered" evidence="1">
    <location>
        <begin position="439"/>
        <end position="462"/>
    </location>
</feature>
<organism evidence="2 3">
    <name type="scientific">Patulibacter medicamentivorans</name>
    <dbReference type="NCBI Taxonomy" id="1097667"/>
    <lineage>
        <taxon>Bacteria</taxon>
        <taxon>Bacillati</taxon>
        <taxon>Actinomycetota</taxon>
        <taxon>Thermoleophilia</taxon>
        <taxon>Solirubrobacterales</taxon>
        <taxon>Patulibacteraceae</taxon>
        <taxon>Patulibacter</taxon>
    </lineage>
</organism>
<evidence type="ECO:0000256" key="1">
    <source>
        <dbReference type="SAM" id="MobiDB-lite"/>
    </source>
</evidence>
<dbReference type="AlphaFoldDB" id="H0EAL2"/>
<evidence type="ECO:0000313" key="3">
    <source>
        <dbReference type="Proteomes" id="UP000005143"/>
    </source>
</evidence>
<evidence type="ECO:0008006" key="4">
    <source>
        <dbReference type="Google" id="ProtNLM"/>
    </source>
</evidence>
<gene>
    <name evidence="2" type="ORF">PAI11_38860</name>
</gene>
<accession>H0EAL2</accession>
<dbReference type="Proteomes" id="UP000005143">
    <property type="component" value="Unassembled WGS sequence"/>
</dbReference>
<sequence>MMSRRRPLVLLTIALVLAAGGTTALLLRDDDDGGSARTTATAQGARTLAELRPERIIARVEQIRGLRLKRRPRFRVVDSGQVARLIRRQERQDGGAGSSREDRVNVAMLKLIGLLRPDADLRRIQTTLAEDGFLGFYDGDRNEMVIIKRGPRLPVSAESTIAHELVHAIDDQHFGIFRRAQRLARRGDEDAQLAYTSVVEGNAEAVATAYVSRYHVPSEDPGDAQQAKRLERQLPFGLLLSLGFPYAFGESFVGALGAPGDSPRLARALTDRRPRSSSEILDPLRYAARAGTASVRVDAERLLGPRWVPLQPADVLSAVDLLSLLATRERDAAAAVPLAMAWRGGRYAYLRERSADGRGCAAPCTSRDAFVGAVRLNSAANARKAASIFGQTVERRRGRRVGPDAWQVAGGAVAVRTSGAQTTFAYAPTAGLAVRLAERAARSRPAPPLRPYPTADSGTPAR</sequence>
<evidence type="ECO:0000313" key="2">
    <source>
        <dbReference type="EMBL" id="EHN09339.1"/>
    </source>
</evidence>
<keyword evidence="3" id="KW-1185">Reference proteome</keyword>
<proteinExistence type="predicted"/>